<reference evidence="2 3" key="1">
    <citation type="submission" date="2023-11" db="EMBL/GenBank/DDBJ databases">
        <title>Halocaridina rubra genome assembly.</title>
        <authorList>
            <person name="Smith C."/>
        </authorList>
    </citation>
    <scope>NUCLEOTIDE SEQUENCE [LARGE SCALE GENOMIC DNA]</scope>
    <source>
        <strain evidence="2">EP-1</strain>
        <tissue evidence="2">Whole</tissue>
    </source>
</reference>
<keyword evidence="3" id="KW-1185">Reference proteome</keyword>
<sequence>MCGRRLTGGSKRKGSEWWNEQVKAVVAEKTQAFEVWLQVGNVEAYERCRNPSYTPDYNSWLTLLDATLVRNHAPILQTAGGLCKHEVLNKSYHRQYRIRFTLRRDLECLKRKSSEKSSEDAGSSGTAKRQHRISSTSRVFQPECIFCRKYKFLKGISTRENLIKARQDIVCISTRKAATPEVDSDSLNALSISGSQSVVRGPLVVRKGSTGGP</sequence>
<feature type="region of interest" description="Disordered" evidence="1">
    <location>
        <begin position="113"/>
        <end position="134"/>
    </location>
</feature>
<accession>A0AAN8X2R3</accession>
<evidence type="ECO:0000256" key="1">
    <source>
        <dbReference type="SAM" id="MobiDB-lite"/>
    </source>
</evidence>
<evidence type="ECO:0000313" key="3">
    <source>
        <dbReference type="Proteomes" id="UP001381693"/>
    </source>
</evidence>
<dbReference type="EMBL" id="JAXCGZ010015172">
    <property type="protein sequence ID" value="KAK7071000.1"/>
    <property type="molecule type" value="Genomic_DNA"/>
</dbReference>
<organism evidence="2 3">
    <name type="scientific">Halocaridina rubra</name>
    <name type="common">Hawaiian red shrimp</name>
    <dbReference type="NCBI Taxonomy" id="373956"/>
    <lineage>
        <taxon>Eukaryota</taxon>
        <taxon>Metazoa</taxon>
        <taxon>Ecdysozoa</taxon>
        <taxon>Arthropoda</taxon>
        <taxon>Crustacea</taxon>
        <taxon>Multicrustacea</taxon>
        <taxon>Malacostraca</taxon>
        <taxon>Eumalacostraca</taxon>
        <taxon>Eucarida</taxon>
        <taxon>Decapoda</taxon>
        <taxon>Pleocyemata</taxon>
        <taxon>Caridea</taxon>
        <taxon>Atyoidea</taxon>
        <taxon>Atyidae</taxon>
        <taxon>Halocaridina</taxon>
    </lineage>
</organism>
<name>A0AAN8X2R3_HALRR</name>
<dbReference type="AlphaFoldDB" id="A0AAN8X2R3"/>
<proteinExistence type="predicted"/>
<gene>
    <name evidence="2" type="ORF">SK128_006382</name>
</gene>
<protein>
    <submittedName>
        <fullName evidence="2">Uncharacterized protein</fullName>
    </submittedName>
</protein>
<evidence type="ECO:0000313" key="2">
    <source>
        <dbReference type="EMBL" id="KAK7071000.1"/>
    </source>
</evidence>
<comment type="caution">
    <text evidence="2">The sequence shown here is derived from an EMBL/GenBank/DDBJ whole genome shotgun (WGS) entry which is preliminary data.</text>
</comment>
<dbReference type="Proteomes" id="UP001381693">
    <property type="component" value="Unassembled WGS sequence"/>
</dbReference>